<dbReference type="GO" id="GO:0016987">
    <property type="term" value="F:sigma factor activity"/>
    <property type="evidence" value="ECO:0007669"/>
    <property type="project" value="UniProtKB-KW"/>
</dbReference>
<evidence type="ECO:0000259" key="5">
    <source>
        <dbReference type="Pfam" id="PF04542"/>
    </source>
</evidence>
<dbReference type="Gene3D" id="1.10.1740.10">
    <property type="match status" value="1"/>
</dbReference>
<evidence type="ECO:0000256" key="3">
    <source>
        <dbReference type="ARBA" id="ARBA00023082"/>
    </source>
</evidence>
<evidence type="ECO:0000256" key="2">
    <source>
        <dbReference type="ARBA" id="ARBA00023015"/>
    </source>
</evidence>
<dbReference type="InterPro" id="IPR013249">
    <property type="entry name" value="RNA_pol_sigma70_r4_t2"/>
</dbReference>
<reference evidence="7 8" key="1">
    <citation type="submission" date="2019-05" db="EMBL/GenBank/DDBJ databases">
        <authorList>
            <person name="Qu J.-H."/>
        </authorList>
    </citation>
    <scope>NUCLEOTIDE SEQUENCE [LARGE SCALE GENOMIC DNA]</scope>
    <source>
        <strain evidence="7 8">T17</strain>
    </source>
</reference>
<evidence type="ECO:0000256" key="1">
    <source>
        <dbReference type="ARBA" id="ARBA00010641"/>
    </source>
</evidence>
<dbReference type="InterPro" id="IPR039425">
    <property type="entry name" value="RNA_pol_sigma-70-like"/>
</dbReference>
<feature type="domain" description="RNA polymerase sigma-70 region 2" evidence="5">
    <location>
        <begin position="31"/>
        <end position="96"/>
    </location>
</feature>
<comment type="caution">
    <text evidence="7">The sequence shown here is derived from an EMBL/GenBank/DDBJ whole genome shotgun (WGS) entry which is preliminary data.</text>
</comment>
<dbReference type="GO" id="GO:0003677">
    <property type="term" value="F:DNA binding"/>
    <property type="evidence" value="ECO:0007669"/>
    <property type="project" value="InterPro"/>
</dbReference>
<sequence length="195" mass="22545">MALFKSKKHHWELTELVEACQKQDSRAQVAFYDRYKSKLLGVCLRYARTVAEAEDIFQEGILKIFTKIKDIQNPQTIDSWVKTIMIRHAIDYYNQVTRKETLSSNLEDSKMDWESGDHLTLPGKLDVNVLLETINELPDGYRIVINLHFVDGYKHSEIADLLGIKEASSRSQLSKGRNLLIKKLEQKGITQHELL</sequence>
<evidence type="ECO:0000256" key="4">
    <source>
        <dbReference type="ARBA" id="ARBA00023163"/>
    </source>
</evidence>
<dbReference type="PANTHER" id="PTHR43133:SF46">
    <property type="entry name" value="RNA POLYMERASE SIGMA-70 FACTOR ECF SUBFAMILY"/>
    <property type="match status" value="1"/>
</dbReference>
<name>A0A5R9KZJ7_9BACT</name>
<organism evidence="7 8">
    <name type="scientific">Dyadobacter luticola</name>
    <dbReference type="NCBI Taxonomy" id="1979387"/>
    <lineage>
        <taxon>Bacteria</taxon>
        <taxon>Pseudomonadati</taxon>
        <taxon>Bacteroidota</taxon>
        <taxon>Cytophagia</taxon>
        <taxon>Cytophagales</taxon>
        <taxon>Spirosomataceae</taxon>
        <taxon>Dyadobacter</taxon>
    </lineage>
</organism>
<dbReference type="InterPro" id="IPR013325">
    <property type="entry name" value="RNA_pol_sigma_r2"/>
</dbReference>
<dbReference type="AlphaFoldDB" id="A0A5R9KZJ7"/>
<dbReference type="Pfam" id="PF04542">
    <property type="entry name" value="Sigma70_r2"/>
    <property type="match status" value="1"/>
</dbReference>
<gene>
    <name evidence="7" type="ORF">FEN17_19055</name>
</gene>
<dbReference type="InterPro" id="IPR014284">
    <property type="entry name" value="RNA_pol_sigma-70_dom"/>
</dbReference>
<comment type="similarity">
    <text evidence="1">Belongs to the sigma-70 factor family. ECF subfamily.</text>
</comment>
<dbReference type="CDD" id="cd06171">
    <property type="entry name" value="Sigma70_r4"/>
    <property type="match status" value="1"/>
</dbReference>
<dbReference type="Proteomes" id="UP000306402">
    <property type="component" value="Unassembled WGS sequence"/>
</dbReference>
<evidence type="ECO:0000259" key="6">
    <source>
        <dbReference type="Pfam" id="PF08281"/>
    </source>
</evidence>
<keyword evidence="4" id="KW-0804">Transcription</keyword>
<accession>A0A5R9KZJ7</accession>
<dbReference type="InterPro" id="IPR013324">
    <property type="entry name" value="RNA_pol_sigma_r3/r4-like"/>
</dbReference>
<feature type="domain" description="RNA polymerase sigma factor 70 region 4 type 2" evidence="6">
    <location>
        <begin position="130"/>
        <end position="178"/>
    </location>
</feature>
<protein>
    <submittedName>
        <fullName evidence="7">RNA polymerase sigma factor</fullName>
    </submittedName>
</protein>
<dbReference type="RefSeq" id="WP_138366896.1">
    <property type="nucleotide sequence ID" value="NZ_VCEJ01000004.1"/>
</dbReference>
<keyword evidence="3" id="KW-0731">Sigma factor</keyword>
<dbReference type="InterPro" id="IPR036388">
    <property type="entry name" value="WH-like_DNA-bd_sf"/>
</dbReference>
<dbReference type="SUPFAM" id="SSF88946">
    <property type="entry name" value="Sigma2 domain of RNA polymerase sigma factors"/>
    <property type="match status" value="1"/>
</dbReference>
<dbReference type="NCBIfam" id="TIGR02937">
    <property type="entry name" value="sigma70-ECF"/>
    <property type="match status" value="1"/>
</dbReference>
<evidence type="ECO:0000313" key="7">
    <source>
        <dbReference type="EMBL" id="TLV01525.1"/>
    </source>
</evidence>
<keyword evidence="8" id="KW-1185">Reference proteome</keyword>
<dbReference type="Gene3D" id="1.10.10.10">
    <property type="entry name" value="Winged helix-like DNA-binding domain superfamily/Winged helix DNA-binding domain"/>
    <property type="match status" value="1"/>
</dbReference>
<dbReference type="PANTHER" id="PTHR43133">
    <property type="entry name" value="RNA POLYMERASE ECF-TYPE SIGMA FACTO"/>
    <property type="match status" value="1"/>
</dbReference>
<dbReference type="Pfam" id="PF08281">
    <property type="entry name" value="Sigma70_r4_2"/>
    <property type="match status" value="1"/>
</dbReference>
<evidence type="ECO:0000313" key="8">
    <source>
        <dbReference type="Proteomes" id="UP000306402"/>
    </source>
</evidence>
<proteinExistence type="inferred from homology"/>
<dbReference type="EMBL" id="VCEJ01000004">
    <property type="protein sequence ID" value="TLV01525.1"/>
    <property type="molecule type" value="Genomic_DNA"/>
</dbReference>
<dbReference type="GO" id="GO:0006352">
    <property type="term" value="P:DNA-templated transcription initiation"/>
    <property type="evidence" value="ECO:0007669"/>
    <property type="project" value="InterPro"/>
</dbReference>
<dbReference type="OrthoDB" id="941544at2"/>
<keyword evidence="2" id="KW-0805">Transcription regulation</keyword>
<dbReference type="SUPFAM" id="SSF88659">
    <property type="entry name" value="Sigma3 and sigma4 domains of RNA polymerase sigma factors"/>
    <property type="match status" value="1"/>
</dbReference>
<dbReference type="InterPro" id="IPR007627">
    <property type="entry name" value="RNA_pol_sigma70_r2"/>
</dbReference>